<dbReference type="CDD" id="cd11064">
    <property type="entry name" value="CYP86A"/>
    <property type="match status" value="1"/>
</dbReference>
<comment type="caution">
    <text evidence="7">The sequence shown here is derived from an EMBL/GenBank/DDBJ whole genome shotgun (WGS) entry which is preliminary data.</text>
</comment>
<evidence type="ECO:0000256" key="6">
    <source>
        <dbReference type="SAM" id="Phobius"/>
    </source>
</evidence>
<keyword evidence="6" id="KW-0472">Membrane</keyword>
<comment type="cofactor">
    <cofactor evidence="5">
        <name>heme</name>
        <dbReference type="ChEBI" id="CHEBI:30413"/>
    </cofactor>
</comment>
<dbReference type="AlphaFoldDB" id="A0A443NQC0"/>
<dbReference type="PANTHER" id="PTHR24296">
    <property type="entry name" value="CYTOCHROME P450"/>
    <property type="match status" value="1"/>
</dbReference>
<sequence>MDSIISSSFAISLLLAIFIPTMLYVLSFAVSFLFSYMKELVSEVHRPPIVGTVFDLIKHFNTLFDYLTSTARKYPTFRMIAPFHDRIYTCDPANIEYILKTNFSNYSKGEYIYSVLKELFGDGIFLADGDRWRHQRKLASYEFSTRNLREFSSTVFRENAVKLAGKVSDAVAASKALEMQDLFMKSTLDSIFKVGFGVDLNSLSGSDDFGSQFTKAFEDVNASVYWRFVDLFWKLKKSLNIGSEAALKRNVKVMDEFVFRLIQCKRQQMKTERTSNNKEDILSRFLIESEKDPKNMTDQYLRDIIFNFIIAGRDSTAGTLTWFFYVICKYPLIQDKIAQELKEVTKADPKVPIGEFATSITEEALENMNYLHATLSETLRLYPAVPVDAKNTDEDDILPDGFRVKKGEMLNFVPYAMGRMTYIWGEDAEVFRPERWLEDGVYRPESPFKFTAFQGGPRICLGKEFAYRQMKIVSAVLLHFFSFKLKDENKEAKYRTRITLHMDQGLHLFAFHRLQN</sequence>
<accession>A0A443NQC0</accession>
<dbReference type="InterPro" id="IPR001128">
    <property type="entry name" value="Cyt_P450"/>
</dbReference>
<dbReference type="EMBL" id="QPKB01000003">
    <property type="protein sequence ID" value="RWR80707.1"/>
    <property type="molecule type" value="Genomic_DNA"/>
</dbReference>
<feature type="transmembrane region" description="Helical" evidence="6">
    <location>
        <begin position="12"/>
        <end position="37"/>
    </location>
</feature>
<evidence type="ECO:0000256" key="4">
    <source>
        <dbReference type="ARBA" id="ARBA00023004"/>
    </source>
</evidence>
<comment type="similarity">
    <text evidence="1">Belongs to the cytochrome P450 family.</text>
</comment>
<protein>
    <submittedName>
        <fullName evidence="7">Cytochrome P450</fullName>
    </submittedName>
</protein>
<keyword evidence="3" id="KW-0560">Oxidoreductase</keyword>
<evidence type="ECO:0000256" key="2">
    <source>
        <dbReference type="ARBA" id="ARBA00022723"/>
    </source>
</evidence>
<dbReference type="STRING" id="337451.A0A443NQC0"/>
<evidence type="ECO:0000256" key="3">
    <source>
        <dbReference type="ARBA" id="ARBA00023002"/>
    </source>
</evidence>
<dbReference type="Proteomes" id="UP000283530">
    <property type="component" value="Unassembled WGS sequence"/>
</dbReference>
<proteinExistence type="inferred from homology"/>
<dbReference type="InterPro" id="IPR036396">
    <property type="entry name" value="Cyt_P450_sf"/>
</dbReference>
<reference evidence="7 8" key="1">
    <citation type="journal article" date="2019" name="Nat. Plants">
        <title>Stout camphor tree genome fills gaps in understanding of flowering plant genome evolution.</title>
        <authorList>
            <person name="Chaw S.M."/>
            <person name="Liu Y.C."/>
            <person name="Wu Y.W."/>
            <person name="Wang H.Y."/>
            <person name="Lin C.I."/>
            <person name="Wu C.S."/>
            <person name="Ke H.M."/>
            <person name="Chang L.Y."/>
            <person name="Hsu C.Y."/>
            <person name="Yang H.T."/>
            <person name="Sudianto E."/>
            <person name="Hsu M.H."/>
            <person name="Wu K.P."/>
            <person name="Wang L.N."/>
            <person name="Leebens-Mack J.H."/>
            <person name="Tsai I.J."/>
        </authorList>
    </citation>
    <scope>NUCLEOTIDE SEQUENCE [LARGE SCALE GENOMIC DNA]</scope>
    <source>
        <strain evidence="8">cv. Chaw 1501</strain>
        <tissue evidence="7">Young leaves</tissue>
    </source>
</reference>
<evidence type="ECO:0000313" key="7">
    <source>
        <dbReference type="EMBL" id="RWR80707.1"/>
    </source>
</evidence>
<feature type="binding site" description="axial binding residue" evidence="5">
    <location>
        <position position="460"/>
    </location>
    <ligand>
        <name>heme</name>
        <dbReference type="ChEBI" id="CHEBI:30413"/>
    </ligand>
    <ligandPart>
        <name>Fe</name>
        <dbReference type="ChEBI" id="CHEBI:18248"/>
    </ligandPart>
</feature>
<dbReference type="PRINTS" id="PR00385">
    <property type="entry name" value="P450"/>
</dbReference>
<keyword evidence="6" id="KW-1133">Transmembrane helix</keyword>
<name>A0A443NQC0_9MAGN</name>
<dbReference type="PRINTS" id="PR00463">
    <property type="entry name" value="EP450I"/>
</dbReference>
<keyword evidence="6" id="KW-0812">Transmembrane</keyword>
<evidence type="ECO:0000256" key="1">
    <source>
        <dbReference type="ARBA" id="ARBA00010617"/>
    </source>
</evidence>
<keyword evidence="8" id="KW-1185">Reference proteome</keyword>
<dbReference type="SUPFAM" id="SSF48264">
    <property type="entry name" value="Cytochrome P450"/>
    <property type="match status" value="1"/>
</dbReference>
<keyword evidence="5" id="KW-0349">Heme</keyword>
<dbReference type="Pfam" id="PF00067">
    <property type="entry name" value="p450"/>
    <property type="match status" value="1"/>
</dbReference>
<evidence type="ECO:0000256" key="5">
    <source>
        <dbReference type="PIRSR" id="PIRSR602401-1"/>
    </source>
</evidence>
<dbReference type="GO" id="GO:0004497">
    <property type="term" value="F:monooxygenase activity"/>
    <property type="evidence" value="ECO:0007669"/>
    <property type="project" value="InterPro"/>
</dbReference>
<dbReference type="GO" id="GO:0020037">
    <property type="term" value="F:heme binding"/>
    <property type="evidence" value="ECO:0007669"/>
    <property type="project" value="InterPro"/>
</dbReference>
<gene>
    <name evidence="7" type="ORF">CKAN_00936000</name>
</gene>
<dbReference type="OrthoDB" id="1470350at2759"/>
<dbReference type="GO" id="GO:0005506">
    <property type="term" value="F:iron ion binding"/>
    <property type="evidence" value="ECO:0007669"/>
    <property type="project" value="InterPro"/>
</dbReference>
<dbReference type="GO" id="GO:0016705">
    <property type="term" value="F:oxidoreductase activity, acting on paired donors, with incorporation or reduction of molecular oxygen"/>
    <property type="evidence" value="ECO:0007669"/>
    <property type="project" value="InterPro"/>
</dbReference>
<dbReference type="InterPro" id="IPR002401">
    <property type="entry name" value="Cyt_P450_E_grp-I"/>
</dbReference>
<keyword evidence="2 5" id="KW-0479">Metal-binding</keyword>
<evidence type="ECO:0000313" key="8">
    <source>
        <dbReference type="Proteomes" id="UP000283530"/>
    </source>
</evidence>
<keyword evidence="4 5" id="KW-0408">Iron</keyword>
<dbReference type="Gene3D" id="1.10.630.10">
    <property type="entry name" value="Cytochrome P450"/>
    <property type="match status" value="1"/>
</dbReference>
<organism evidence="7 8">
    <name type="scientific">Cinnamomum micranthum f. kanehirae</name>
    <dbReference type="NCBI Taxonomy" id="337451"/>
    <lineage>
        <taxon>Eukaryota</taxon>
        <taxon>Viridiplantae</taxon>
        <taxon>Streptophyta</taxon>
        <taxon>Embryophyta</taxon>
        <taxon>Tracheophyta</taxon>
        <taxon>Spermatophyta</taxon>
        <taxon>Magnoliopsida</taxon>
        <taxon>Magnoliidae</taxon>
        <taxon>Laurales</taxon>
        <taxon>Lauraceae</taxon>
        <taxon>Cinnamomum</taxon>
    </lineage>
</organism>